<comment type="caution">
    <text evidence="5">The sequence shown here is derived from an EMBL/GenBank/DDBJ whole genome shotgun (WGS) entry which is preliminary data.</text>
</comment>
<keyword evidence="2" id="KW-0238">DNA-binding</keyword>
<keyword evidence="3" id="KW-0804">Transcription</keyword>
<feature type="domain" description="Transcriptional regulator LacI/GalR-like sensor" evidence="4">
    <location>
        <begin position="24"/>
        <end position="186"/>
    </location>
</feature>
<evidence type="ECO:0000256" key="2">
    <source>
        <dbReference type="ARBA" id="ARBA00023125"/>
    </source>
</evidence>
<reference evidence="5 6" key="1">
    <citation type="journal article" date="2014" name="Genome Announc.">
        <title>Draft Genome Sequences of Three Alkaliphilic Bacillus Strains, Bacillus wakoensis JCM 9140T, Bacillus akibai JCM 9157T, and Bacillus hemicellulosilyticus JCM 9152T.</title>
        <authorList>
            <person name="Yuki M."/>
            <person name="Oshima K."/>
            <person name="Suda W."/>
            <person name="Oshida Y."/>
            <person name="Kitamura K."/>
            <person name="Iida T."/>
            <person name="Hattori M."/>
            <person name="Ohkuma M."/>
        </authorList>
    </citation>
    <scope>NUCLEOTIDE SEQUENCE [LARGE SCALE GENOMIC DNA]</scope>
    <source>
        <strain evidence="5 6">JCM 9157</strain>
    </source>
</reference>
<dbReference type="STRING" id="1236973.JCM9157_3281"/>
<dbReference type="InterPro" id="IPR028082">
    <property type="entry name" value="Peripla_BP_I"/>
</dbReference>
<proteinExistence type="predicted"/>
<evidence type="ECO:0000313" key="6">
    <source>
        <dbReference type="Proteomes" id="UP000018896"/>
    </source>
</evidence>
<dbReference type="GO" id="GO:0000976">
    <property type="term" value="F:transcription cis-regulatory region binding"/>
    <property type="evidence" value="ECO:0007669"/>
    <property type="project" value="TreeGrafter"/>
</dbReference>
<dbReference type="InterPro" id="IPR046335">
    <property type="entry name" value="LacI/GalR-like_sensor"/>
</dbReference>
<accession>W4QXS5</accession>
<evidence type="ECO:0000256" key="1">
    <source>
        <dbReference type="ARBA" id="ARBA00023015"/>
    </source>
</evidence>
<keyword evidence="6" id="KW-1185">Reference proteome</keyword>
<evidence type="ECO:0000259" key="4">
    <source>
        <dbReference type="Pfam" id="PF13377"/>
    </source>
</evidence>
<sequence>MPGRDEPNRIVYSFDNENGATKAVDYLVNLNHRKIGIINGNLKRHAGIARYNGFLAGMKHHGLSVRREWVLQSDFSSDESYQTMERFLKSNVELPTAFFAANDKIAFGVIRALKEKGINVPADISVIGIDDNVLSKLFQPPLTTFRAEFSKMMKSLTFDVITTIEQTKESGIKVTMGSELIVRESCRSL</sequence>
<keyword evidence="1" id="KW-0805">Transcription regulation</keyword>
<dbReference type="EMBL" id="BAUV01000028">
    <property type="protein sequence ID" value="GAE36134.1"/>
    <property type="molecule type" value="Genomic_DNA"/>
</dbReference>
<dbReference type="PANTHER" id="PTHR30146">
    <property type="entry name" value="LACI-RELATED TRANSCRIPTIONAL REPRESSOR"/>
    <property type="match status" value="1"/>
</dbReference>
<dbReference type="eggNOG" id="COG1609">
    <property type="taxonomic scope" value="Bacteria"/>
</dbReference>
<dbReference type="GO" id="GO:0003700">
    <property type="term" value="F:DNA-binding transcription factor activity"/>
    <property type="evidence" value="ECO:0007669"/>
    <property type="project" value="TreeGrafter"/>
</dbReference>
<gene>
    <name evidence="5" type="ORF">JCM9157_3281</name>
</gene>
<evidence type="ECO:0000313" key="5">
    <source>
        <dbReference type="EMBL" id="GAE36134.1"/>
    </source>
</evidence>
<name>W4QXS5_HALA3</name>
<dbReference type="PANTHER" id="PTHR30146:SF109">
    <property type="entry name" value="HTH-TYPE TRANSCRIPTIONAL REGULATOR GALS"/>
    <property type="match status" value="1"/>
</dbReference>
<dbReference type="SUPFAM" id="SSF53822">
    <property type="entry name" value="Periplasmic binding protein-like I"/>
    <property type="match status" value="1"/>
</dbReference>
<organism evidence="5 6">
    <name type="scientific">Halalkalibacter akibai (strain ATCC 43226 / DSM 21942 / CIP 109018 / JCM 9157 / 1139)</name>
    <name type="common">Bacillus akibai</name>
    <dbReference type="NCBI Taxonomy" id="1236973"/>
    <lineage>
        <taxon>Bacteria</taxon>
        <taxon>Bacillati</taxon>
        <taxon>Bacillota</taxon>
        <taxon>Bacilli</taxon>
        <taxon>Bacillales</taxon>
        <taxon>Bacillaceae</taxon>
        <taxon>Halalkalibacter</taxon>
    </lineage>
</organism>
<dbReference type="Pfam" id="PF13377">
    <property type="entry name" value="Peripla_BP_3"/>
    <property type="match status" value="1"/>
</dbReference>
<evidence type="ECO:0000256" key="3">
    <source>
        <dbReference type="ARBA" id="ARBA00023163"/>
    </source>
</evidence>
<dbReference type="AlphaFoldDB" id="W4QXS5"/>
<dbReference type="Proteomes" id="UP000018896">
    <property type="component" value="Unassembled WGS sequence"/>
</dbReference>
<protein>
    <submittedName>
        <fullName evidence="5">Ribose operon repressor</fullName>
    </submittedName>
</protein>
<dbReference type="Gene3D" id="3.40.50.2300">
    <property type="match status" value="1"/>
</dbReference>
<dbReference type="RefSeq" id="WP_235715024.1">
    <property type="nucleotide sequence ID" value="NZ_BAUV01000028.1"/>
</dbReference>
<dbReference type="CDD" id="cd06267">
    <property type="entry name" value="PBP1_LacI_sugar_binding-like"/>
    <property type="match status" value="1"/>
</dbReference>